<feature type="transmembrane region" description="Helical" evidence="1">
    <location>
        <begin position="12"/>
        <end position="31"/>
    </location>
</feature>
<keyword evidence="1" id="KW-1133">Transmembrane helix</keyword>
<feature type="transmembrane region" description="Helical" evidence="1">
    <location>
        <begin position="43"/>
        <end position="62"/>
    </location>
</feature>
<dbReference type="EMBL" id="JXXR01000019">
    <property type="protein sequence ID" value="KJY69642.1"/>
    <property type="molecule type" value="Genomic_DNA"/>
</dbReference>
<feature type="transmembrane region" description="Helical" evidence="1">
    <location>
        <begin position="273"/>
        <end position="293"/>
    </location>
</feature>
<dbReference type="AlphaFoldDB" id="A0A837G396"/>
<keyword evidence="1" id="KW-0472">Membrane</keyword>
<comment type="caution">
    <text evidence="2">The sequence shown here is derived from an EMBL/GenBank/DDBJ whole genome shotgun (WGS) entry which is preliminary data.</text>
</comment>
<gene>
    <name evidence="2" type="ORF">TW71_17670</name>
</gene>
<protein>
    <submittedName>
        <fullName evidence="2">Uncharacterized protein</fullName>
    </submittedName>
</protein>
<name>A0A837G396_9VIBR</name>
<feature type="transmembrane region" description="Helical" evidence="1">
    <location>
        <begin position="97"/>
        <end position="115"/>
    </location>
</feature>
<accession>A0A837G396</accession>
<evidence type="ECO:0000313" key="2">
    <source>
        <dbReference type="EMBL" id="KJY69642.1"/>
    </source>
</evidence>
<feature type="transmembrane region" description="Helical" evidence="1">
    <location>
        <begin position="198"/>
        <end position="218"/>
    </location>
</feature>
<feature type="transmembrane region" description="Helical" evidence="1">
    <location>
        <begin position="143"/>
        <end position="163"/>
    </location>
</feature>
<feature type="transmembrane region" description="Helical" evidence="1">
    <location>
        <begin position="313"/>
        <end position="332"/>
    </location>
</feature>
<organism evidence="2">
    <name type="scientific">Vibrio coralliilyticus</name>
    <dbReference type="NCBI Taxonomy" id="190893"/>
    <lineage>
        <taxon>Bacteria</taxon>
        <taxon>Pseudomonadati</taxon>
        <taxon>Pseudomonadota</taxon>
        <taxon>Gammaproteobacteria</taxon>
        <taxon>Vibrionales</taxon>
        <taxon>Vibrionaceae</taxon>
        <taxon>Vibrio</taxon>
    </lineage>
</organism>
<proteinExistence type="predicted"/>
<feature type="transmembrane region" description="Helical" evidence="1">
    <location>
        <begin position="170"/>
        <end position="192"/>
    </location>
</feature>
<evidence type="ECO:0000256" key="1">
    <source>
        <dbReference type="SAM" id="Phobius"/>
    </source>
</evidence>
<keyword evidence="1" id="KW-0812">Transmembrane</keyword>
<reference evidence="2" key="1">
    <citation type="journal article" date="2015" name="BMC Genomics">
        <title>Genome mining reveals unlocked bioactive potential of marine Gram-negative bacteria.</title>
        <authorList>
            <person name="Machado H."/>
            <person name="Sonnenschein E.C."/>
            <person name="Melchiorsen J."/>
            <person name="Gram L."/>
        </authorList>
    </citation>
    <scope>NUCLEOTIDE SEQUENCE</scope>
    <source>
        <strain evidence="2">S2052</strain>
    </source>
</reference>
<sequence length="339" mass="38785">MIIYLPPMFNFFLYIGFFSAFIGPLGMLSYLCGLRVYNIKFSLMDSLFLMFLIAIFLVNLFISDIVLLVTTFRFYFGFIFFYLYFKSGVNFPVKKILLLLIFLVPLEAFLINTFVSPHSMPNFPNPEAYSHFNTNGYQRPYSFGGNASVSSSIFVILLSMVCLSGIRKYAAIGVVFVFSSGSGLMSLILLTLLRKAKLFAIFFVFIFAFVGLFHSEIINTIDSLGLKVNSQYINYLVDYKLEQINRHFDGFSSIDYLIGSLESIRKGYGGDFAWLYFLKSYGFLSLLFLVIFILSKATKETIVPLLIALLSTFHYPVIFFLPGQIILGYLMARKHRFDI</sequence>
<feature type="transmembrane region" description="Helical" evidence="1">
    <location>
        <begin position="68"/>
        <end position="85"/>
    </location>
</feature>